<proteinExistence type="predicted"/>
<gene>
    <name evidence="3" type="ORF">SAMN05443572_10764</name>
</gene>
<feature type="transmembrane region" description="Helical" evidence="1">
    <location>
        <begin position="250"/>
        <end position="269"/>
    </location>
</feature>
<dbReference type="Proteomes" id="UP000183760">
    <property type="component" value="Unassembled WGS sequence"/>
</dbReference>
<keyword evidence="1" id="KW-0472">Membrane</keyword>
<protein>
    <recommendedName>
        <fullName evidence="5">Lipoprotein</fullName>
    </recommendedName>
</protein>
<accession>A0ABY1CMY0</accession>
<dbReference type="InterPro" id="IPR011990">
    <property type="entry name" value="TPR-like_helical_dom_sf"/>
</dbReference>
<reference evidence="3 4" key="1">
    <citation type="submission" date="2016-10" db="EMBL/GenBank/DDBJ databases">
        <authorList>
            <person name="Varghese N."/>
            <person name="Submissions S."/>
        </authorList>
    </citation>
    <scope>NUCLEOTIDE SEQUENCE [LARGE SCALE GENOMIC DNA]</scope>
    <source>
        <strain evidence="3 4">DSM 16525</strain>
    </source>
</reference>
<feature type="signal peptide" evidence="2">
    <location>
        <begin position="1"/>
        <end position="23"/>
    </location>
</feature>
<name>A0ABY1CMY0_MYXFU</name>
<comment type="caution">
    <text evidence="3">The sequence shown here is derived from an EMBL/GenBank/DDBJ whole genome shotgun (WGS) entry which is preliminary data.</text>
</comment>
<keyword evidence="1" id="KW-1133">Transmembrane helix</keyword>
<evidence type="ECO:0000313" key="3">
    <source>
        <dbReference type="EMBL" id="SEU25214.1"/>
    </source>
</evidence>
<keyword evidence="1" id="KW-0812">Transmembrane</keyword>
<dbReference type="Gene3D" id="1.25.40.10">
    <property type="entry name" value="Tetratricopeptide repeat domain"/>
    <property type="match status" value="1"/>
</dbReference>
<keyword evidence="2" id="KW-0732">Signal</keyword>
<dbReference type="EMBL" id="FOIB01000007">
    <property type="protein sequence ID" value="SEU25214.1"/>
    <property type="molecule type" value="Genomic_DNA"/>
</dbReference>
<evidence type="ECO:0000313" key="4">
    <source>
        <dbReference type="Proteomes" id="UP000183760"/>
    </source>
</evidence>
<evidence type="ECO:0000256" key="1">
    <source>
        <dbReference type="SAM" id="Phobius"/>
    </source>
</evidence>
<organism evidence="3 4">
    <name type="scientific">Myxococcus fulvus</name>
    <dbReference type="NCBI Taxonomy" id="33"/>
    <lineage>
        <taxon>Bacteria</taxon>
        <taxon>Pseudomonadati</taxon>
        <taxon>Myxococcota</taxon>
        <taxon>Myxococcia</taxon>
        <taxon>Myxococcales</taxon>
        <taxon>Cystobacterineae</taxon>
        <taxon>Myxococcaceae</taxon>
        <taxon>Myxococcus</taxon>
    </lineage>
</organism>
<evidence type="ECO:0000256" key="2">
    <source>
        <dbReference type="SAM" id="SignalP"/>
    </source>
</evidence>
<dbReference type="SUPFAM" id="SSF81901">
    <property type="entry name" value="HCP-like"/>
    <property type="match status" value="1"/>
</dbReference>
<sequence>MFRTMTRWRLLAMCLFGMTACVTTPTAPPVPASCEPGALLPCAEWGQKLLREGDRYRATEAFAKACEEGDLSACMTEGELRKEAGDYNGAERPLRKVYDTGQESAAIALAEVHEARGGPRDLQLASDFRHEALALNKPDTEVVFALRVTSEAGAATELSFNLQPMAFNHRRLGFGLNTVMGPPDLFEINGFGGYQHYVSPWFVPYARLMMGARSVAGGSALNVGGEAGAKLAWEDIGHLNMAAGVSMASGGYFSVGLGLNGLIVLALLLQVR</sequence>
<keyword evidence="4" id="KW-1185">Reference proteome</keyword>
<dbReference type="PROSITE" id="PS51257">
    <property type="entry name" value="PROKAR_LIPOPROTEIN"/>
    <property type="match status" value="1"/>
</dbReference>
<evidence type="ECO:0008006" key="5">
    <source>
        <dbReference type="Google" id="ProtNLM"/>
    </source>
</evidence>
<feature type="chain" id="PRO_5045620745" description="Lipoprotein" evidence="2">
    <location>
        <begin position="24"/>
        <end position="272"/>
    </location>
</feature>